<dbReference type="FunFam" id="3.30.160.60:FF:000097">
    <property type="entry name" value="Zinc finger protein"/>
    <property type="match status" value="1"/>
</dbReference>
<gene>
    <name evidence="16 17" type="primary">LOC100493189</name>
</gene>
<dbReference type="AGR" id="Xenbase:XB-GENE-29081571"/>
<keyword evidence="5" id="KW-0677">Repeat</keyword>
<evidence type="ECO:0000256" key="7">
    <source>
        <dbReference type="ARBA" id="ARBA00022833"/>
    </source>
</evidence>
<feature type="domain" description="C2H2-type" evidence="14">
    <location>
        <begin position="237"/>
        <end position="264"/>
    </location>
</feature>
<dbReference type="FunFam" id="3.30.160.60:FF:000939">
    <property type="entry name" value="zinc finger protein 8 isoform X1"/>
    <property type="match status" value="1"/>
</dbReference>
<keyword evidence="10" id="KW-0804">Transcription</keyword>
<evidence type="ECO:0000256" key="4">
    <source>
        <dbReference type="ARBA" id="ARBA00022723"/>
    </source>
</evidence>
<keyword evidence="6 12" id="KW-0863">Zinc-finger</keyword>
<dbReference type="GeneID" id="100493189"/>
<dbReference type="InterPro" id="IPR036236">
    <property type="entry name" value="Znf_C2H2_sf"/>
</dbReference>
<dbReference type="Xenbase" id="XB-GENE-29081571">
    <property type="gene designation" value="LOC100493189"/>
</dbReference>
<evidence type="ECO:0000313" key="17">
    <source>
        <dbReference type="Xenbase" id="XB-GENE-29081571"/>
    </source>
</evidence>
<evidence type="ECO:0000313" key="16">
    <source>
        <dbReference type="RefSeq" id="XP_004915601.1"/>
    </source>
</evidence>
<dbReference type="KEGG" id="xtr:100493189"/>
<dbReference type="AlphaFoldDB" id="A0A8J0R557"/>
<keyword evidence="15" id="KW-1185">Reference proteome</keyword>
<dbReference type="Proteomes" id="UP000008143">
    <property type="component" value="Chromosome 6"/>
</dbReference>
<evidence type="ECO:0000256" key="5">
    <source>
        <dbReference type="ARBA" id="ARBA00022737"/>
    </source>
</evidence>
<dbReference type="FunFam" id="3.30.160.60:FF:002590">
    <property type="match status" value="1"/>
</dbReference>
<reference evidence="16" key="1">
    <citation type="submission" date="2025-08" db="UniProtKB">
        <authorList>
            <consortium name="RefSeq"/>
        </authorList>
    </citation>
    <scope>IDENTIFICATION</scope>
    <source>
        <strain evidence="16">Nigerian</strain>
        <tissue evidence="16">Liver and blood</tissue>
    </source>
</reference>
<feature type="domain" description="C2H2-type" evidence="14">
    <location>
        <begin position="433"/>
        <end position="460"/>
    </location>
</feature>
<feature type="domain" description="C2H2-type" evidence="14">
    <location>
        <begin position="349"/>
        <end position="376"/>
    </location>
</feature>
<dbReference type="GO" id="GO:0006357">
    <property type="term" value="P:regulation of transcription by RNA polymerase II"/>
    <property type="evidence" value="ECO:0000318"/>
    <property type="project" value="GO_Central"/>
</dbReference>
<dbReference type="FunFam" id="3.30.160.60:FF:001450">
    <property type="entry name" value="zinc finger protein 774"/>
    <property type="match status" value="1"/>
</dbReference>
<comment type="subcellular location">
    <subcellularLocation>
        <location evidence="2">Nucleus</location>
    </subcellularLocation>
</comment>
<proteinExistence type="inferred from homology"/>
<evidence type="ECO:0000256" key="10">
    <source>
        <dbReference type="ARBA" id="ARBA00023163"/>
    </source>
</evidence>
<dbReference type="PANTHER" id="PTHR24399:SF54">
    <property type="entry name" value="GASTRULA ZINC FINGER PROTEIN XLCGF26.1-LIKE-RELATED"/>
    <property type="match status" value="1"/>
</dbReference>
<accession>A0A8J0R557</accession>
<evidence type="ECO:0000256" key="9">
    <source>
        <dbReference type="ARBA" id="ARBA00023125"/>
    </source>
</evidence>
<dbReference type="GO" id="GO:0008270">
    <property type="term" value="F:zinc ion binding"/>
    <property type="evidence" value="ECO:0007669"/>
    <property type="project" value="UniProtKB-KW"/>
</dbReference>
<keyword evidence="9" id="KW-0238">DNA-binding</keyword>
<feature type="compositionally biased region" description="Basic and acidic residues" evidence="13">
    <location>
        <begin position="191"/>
        <end position="209"/>
    </location>
</feature>
<evidence type="ECO:0000256" key="2">
    <source>
        <dbReference type="ARBA" id="ARBA00004123"/>
    </source>
</evidence>
<dbReference type="SMART" id="SM00355">
    <property type="entry name" value="ZnF_C2H2"/>
    <property type="match status" value="9"/>
</dbReference>
<dbReference type="GO" id="GO:0001228">
    <property type="term" value="F:DNA-binding transcription activator activity, RNA polymerase II-specific"/>
    <property type="evidence" value="ECO:0000318"/>
    <property type="project" value="GO_Central"/>
</dbReference>
<evidence type="ECO:0000256" key="3">
    <source>
        <dbReference type="ARBA" id="ARBA00006991"/>
    </source>
</evidence>
<keyword evidence="4" id="KW-0479">Metal-binding</keyword>
<keyword evidence="11" id="KW-0539">Nucleus</keyword>
<dbReference type="SUPFAM" id="SSF57667">
    <property type="entry name" value="beta-beta-alpha zinc fingers"/>
    <property type="match status" value="5"/>
</dbReference>
<sequence length="555" mass="63311">MDKRRLTSDTQDSRLLSFPVVRLERIKNDSGKYQPISEELQKMEQRKMSGLPQRFPVVLLERINIYSGNELSEDLRWKWNGPQMKNKEERRRLSAAGYRLVPYGSGITEMNRERREGLGARKQTGSDTNRKSSTCNGFLARSAHSNQPLVLQKPLAREMNSAPKAQQNQMPQLCTVTGGKLIVTPKLTKHTQPDAEENLHGSQKKRTDISGKYLKPGKAQSTKQTVFPKPFGVINPFVCVKSKRRFGSNGNLLIHQRIHTERPFSCTDCGKCFSHRTILREHRRAHMGKGPFPHSTGGNKIPSGKGNFQRHQGASAKGKPLTCTECGKSFKCKSDLRVHERTHTGEKPYVCTQCGKGFSQKANLNTHSVIHSTERPFSCTECGKCFRLKQCLKSHEKIHTGVKDFVCTECGKSFNRKFELQKHERTHTGEKPYVCTQCGKGFSQKVHLESHSLIHSTEKPFSCAECGKCFRLKQHLKSHEKTHTGVKDFVCTECGKQFIQKYSLRQHLLIHTGEKPFVCNVCGKGHRCKKHLERLSRGRKQSTFYMYQTKISYYR</sequence>
<comment type="similarity">
    <text evidence="3">Belongs to the krueppel C2H2-type zinc-finger protein family.</text>
</comment>
<evidence type="ECO:0000256" key="11">
    <source>
        <dbReference type="ARBA" id="ARBA00023242"/>
    </source>
</evidence>
<feature type="domain" description="C2H2-type" evidence="14">
    <location>
        <begin position="264"/>
        <end position="291"/>
    </location>
</feature>
<feature type="domain" description="C2H2-type" evidence="14">
    <location>
        <begin position="489"/>
        <end position="516"/>
    </location>
</feature>
<evidence type="ECO:0000256" key="6">
    <source>
        <dbReference type="ARBA" id="ARBA00022771"/>
    </source>
</evidence>
<feature type="domain" description="C2H2-type" evidence="14">
    <location>
        <begin position="321"/>
        <end position="348"/>
    </location>
</feature>
<dbReference type="Gene3D" id="3.30.160.60">
    <property type="entry name" value="Classic Zinc Finger"/>
    <property type="match status" value="10"/>
</dbReference>
<dbReference type="PANTHER" id="PTHR24399">
    <property type="entry name" value="ZINC FINGER AND BTB DOMAIN-CONTAINING"/>
    <property type="match status" value="1"/>
</dbReference>
<keyword evidence="7" id="KW-0862">Zinc</keyword>
<dbReference type="FunFam" id="3.30.160.60:FF:000446">
    <property type="entry name" value="Zinc finger protein"/>
    <property type="match status" value="1"/>
</dbReference>
<dbReference type="PROSITE" id="PS50157">
    <property type="entry name" value="ZINC_FINGER_C2H2_2"/>
    <property type="match status" value="9"/>
</dbReference>
<evidence type="ECO:0000256" key="8">
    <source>
        <dbReference type="ARBA" id="ARBA00023015"/>
    </source>
</evidence>
<dbReference type="FunFam" id="3.30.160.60:FF:000706">
    <property type="entry name" value="Zinc finger protein"/>
    <property type="match status" value="1"/>
</dbReference>
<evidence type="ECO:0000256" key="12">
    <source>
        <dbReference type="PROSITE-ProRule" id="PRU00042"/>
    </source>
</evidence>
<comment type="function">
    <text evidence="1">May be involved in transcriptional regulation.</text>
</comment>
<dbReference type="OrthoDB" id="427030at2759"/>
<evidence type="ECO:0000259" key="14">
    <source>
        <dbReference type="PROSITE" id="PS50157"/>
    </source>
</evidence>
<evidence type="ECO:0000256" key="1">
    <source>
        <dbReference type="ARBA" id="ARBA00003767"/>
    </source>
</evidence>
<dbReference type="OMA" id="LRWHEMR"/>
<name>A0A8J0R557_XENTR</name>
<organism evidence="15 16">
    <name type="scientific">Xenopus tropicalis</name>
    <name type="common">Western clawed frog</name>
    <name type="synonym">Silurana tropicalis</name>
    <dbReference type="NCBI Taxonomy" id="8364"/>
    <lineage>
        <taxon>Eukaryota</taxon>
        <taxon>Metazoa</taxon>
        <taxon>Chordata</taxon>
        <taxon>Craniata</taxon>
        <taxon>Vertebrata</taxon>
        <taxon>Euteleostomi</taxon>
        <taxon>Amphibia</taxon>
        <taxon>Batrachia</taxon>
        <taxon>Anura</taxon>
        <taxon>Pipoidea</taxon>
        <taxon>Pipidae</taxon>
        <taxon>Xenopodinae</taxon>
        <taxon>Xenopus</taxon>
        <taxon>Silurana</taxon>
    </lineage>
</organism>
<feature type="domain" description="C2H2-type" evidence="14">
    <location>
        <begin position="461"/>
        <end position="488"/>
    </location>
</feature>
<feature type="region of interest" description="Disordered" evidence="13">
    <location>
        <begin position="191"/>
        <end position="221"/>
    </location>
</feature>
<evidence type="ECO:0000256" key="13">
    <source>
        <dbReference type="SAM" id="MobiDB-lite"/>
    </source>
</evidence>
<dbReference type="InterPro" id="IPR013087">
    <property type="entry name" value="Znf_C2H2_type"/>
</dbReference>
<dbReference type="PROSITE" id="PS00028">
    <property type="entry name" value="ZINC_FINGER_C2H2_1"/>
    <property type="match status" value="8"/>
</dbReference>
<feature type="domain" description="C2H2-type" evidence="14">
    <location>
        <begin position="377"/>
        <end position="404"/>
    </location>
</feature>
<dbReference type="GO" id="GO:0000978">
    <property type="term" value="F:RNA polymerase II cis-regulatory region sequence-specific DNA binding"/>
    <property type="evidence" value="ECO:0000318"/>
    <property type="project" value="GO_Central"/>
</dbReference>
<dbReference type="FunFam" id="3.30.160.60:FF:000759">
    <property type="entry name" value="zinc finger protein 16"/>
    <property type="match status" value="2"/>
</dbReference>
<feature type="domain" description="C2H2-type" evidence="14">
    <location>
        <begin position="405"/>
        <end position="432"/>
    </location>
</feature>
<evidence type="ECO:0000313" key="15">
    <source>
        <dbReference type="Proteomes" id="UP000008143"/>
    </source>
</evidence>
<dbReference type="GO" id="GO:0005634">
    <property type="term" value="C:nucleus"/>
    <property type="evidence" value="ECO:0000318"/>
    <property type="project" value="GO_Central"/>
</dbReference>
<dbReference type="Pfam" id="PF00096">
    <property type="entry name" value="zf-C2H2"/>
    <property type="match status" value="7"/>
</dbReference>
<dbReference type="FunFam" id="3.30.160.60:FF:000936">
    <property type="entry name" value="Zinc finger protein 577"/>
    <property type="match status" value="1"/>
</dbReference>
<protein>
    <submittedName>
        <fullName evidence="16">Gastrula zinc finger protein XlCGF26.1-like isoform X1</fullName>
    </submittedName>
</protein>
<keyword evidence="8" id="KW-0805">Transcription regulation</keyword>
<dbReference type="RefSeq" id="XP_004915601.1">
    <property type="nucleotide sequence ID" value="XM_004915544.4"/>
</dbReference>